<organism evidence="1 2">
    <name type="scientific">Salmonella enterica subsp. enterica serovar Urbana str. R8-2977</name>
    <dbReference type="NCBI Taxonomy" id="913084"/>
    <lineage>
        <taxon>Bacteria</taxon>
        <taxon>Pseudomonadati</taxon>
        <taxon>Pseudomonadota</taxon>
        <taxon>Gammaproteobacteria</taxon>
        <taxon>Enterobacterales</taxon>
        <taxon>Enterobacteriaceae</taxon>
        <taxon>Salmonella</taxon>
    </lineage>
</organism>
<feature type="non-terminal residue" evidence="1">
    <location>
        <position position="40"/>
    </location>
</feature>
<accession>G5S4A6</accession>
<dbReference type="Proteomes" id="UP000004776">
    <property type="component" value="Unassembled WGS sequence"/>
</dbReference>
<dbReference type="EMBL" id="AFCW01002310">
    <property type="protein sequence ID" value="EHC97155.1"/>
    <property type="molecule type" value="Genomic_DNA"/>
</dbReference>
<evidence type="ECO:0000313" key="2">
    <source>
        <dbReference type="Proteomes" id="UP000004776"/>
    </source>
</evidence>
<evidence type="ECO:0000313" key="1">
    <source>
        <dbReference type="EMBL" id="EHC97155.1"/>
    </source>
</evidence>
<sequence length="40" mass="4596">MALTDVLSSVLLMGPKSLHVHTEKNYKHFLLTLNLIQLNY</sequence>
<dbReference type="AlphaFoldDB" id="G5S4A6"/>
<protein>
    <submittedName>
        <fullName evidence="1">Uncharacterized protein</fullName>
    </submittedName>
</protein>
<name>G5S4A6_SALET</name>
<proteinExistence type="predicted"/>
<comment type="caution">
    <text evidence="1">The sequence shown here is derived from an EMBL/GenBank/DDBJ whole genome shotgun (WGS) entry which is preliminary data.</text>
</comment>
<gene>
    <name evidence="1" type="ORF">LTSEURB_6276</name>
</gene>
<reference evidence="1 2" key="1">
    <citation type="journal article" date="2011" name="BMC Genomics">
        <title>Genome sequencing reveals diversification of virulence factor content and possible host adaptation in distinct subpopulations of Salmonella enterica.</title>
        <authorList>
            <person name="den Bakker H.C."/>
            <person name="Moreno Switt A.I."/>
            <person name="Govoni G."/>
            <person name="Cummings C.A."/>
            <person name="Ranieri M.L."/>
            <person name="Degoricija L."/>
            <person name="Hoelzer K."/>
            <person name="Rodriguez-Rivera L.D."/>
            <person name="Brown S."/>
            <person name="Bolchacova E."/>
            <person name="Furtado M.R."/>
            <person name="Wiedmann M."/>
        </authorList>
    </citation>
    <scope>NUCLEOTIDE SEQUENCE [LARGE SCALE GENOMIC DNA]</scope>
    <source>
        <strain evidence="1 2">R8-2977</strain>
    </source>
</reference>